<dbReference type="RefSeq" id="WP_271194958.1">
    <property type="nucleotide sequence ID" value="NZ_BSFN01000004.1"/>
</dbReference>
<sequence length="351" mass="38817">MHKLNLVGVAICLASNSAVALDQGDYRLNGFGTAAISRVAGAQDAKGYGISGQTTDSWRGDQLSKLGGQFTYGVTDQLAATVQTVAKPEQDDWRLQLEWAYLAYSINDQLTVRAGRLRPNAFMFSETLDVGYSYPWLRLPDEVYSQMPISNYEGADVLYNLPTSLGTVALQASYGQAVNRNIFIHALDDRLDADYKKLLTGSVSLATESLGTFRYSYTESTLSVDHSDEFKGKFMSLGHQFDDGAWVTNAEVINRRSPISEHDAFYIMVGHHFGDFLPHVTYAQHDESDAGRDSSWAFGLNYSVNANITLKSEYKRVESTNHYNGSFVPAYNTSEPTFDGDIVSIGADFVF</sequence>
<dbReference type="GO" id="GO:0015288">
    <property type="term" value="F:porin activity"/>
    <property type="evidence" value="ECO:0007669"/>
    <property type="project" value="InterPro"/>
</dbReference>
<comment type="caution">
    <text evidence="3">The sequence shown here is derived from an EMBL/GenBank/DDBJ whole genome shotgun (WGS) entry which is preliminary data.</text>
</comment>
<evidence type="ECO:0000259" key="2">
    <source>
        <dbReference type="Pfam" id="PF13609"/>
    </source>
</evidence>
<reference evidence="3" key="1">
    <citation type="journal article" date="2014" name="Int. J. Syst. Evol. Microbiol.">
        <title>Complete genome sequence of Corynebacterium casei LMG S-19264T (=DSM 44701T), isolated from a smear-ripened cheese.</title>
        <authorList>
            <consortium name="US DOE Joint Genome Institute (JGI-PGF)"/>
            <person name="Walter F."/>
            <person name="Albersmeier A."/>
            <person name="Kalinowski J."/>
            <person name="Ruckert C."/>
        </authorList>
    </citation>
    <scope>NUCLEOTIDE SEQUENCE</scope>
    <source>
        <strain evidence="3">VKM B-2935</strain>
    </source>
</reference>
<organism evidence="3 4">
    <name type="scientific">Pseudomonas turukhanskensis</name>
    <dbReference type="NCBI Taxonomy" id="1806536"/>
    <lineage>
        <taxon>Bacteria</taxon>
        <taxon>Pseudomonadati</taxon>
        <taxon>Pseudomonadota</taxon>
        <taxon>Gammaproteobacteria</taxon>
        <taxon>Pseudomonadales</taxon>
        <taxon>Pseudomonadaceae</taxon>
        <taxon>Pseudomonas</taxon>
    </lineage>
</organism>
<evidence type="ECO:0000256" key="1">
    <source>
        <dbReference type="SAM" id="SignalP"/>
    </source>
</evidence>
<feature type="signal peptide" evidence="1">
    <location>
        <begin position="1"/>
        <end position="20"/>
    </location>
</feature>
<reference evidence="3" key="2">
    <citation type="submission" date="2023-01" db="EMBL/GenBank/DDBJ databases">
        <authorList>
            <person name="Sun Q."/>
            <person name="Evtushenko L."/>
        </authorList>
    </citation>
    <scope>NUCLEOTIDE SEQUENCE</scope>
    <source>
        <strain evidence="3">VKM B-2935</strain>
    </source>
</reference>
<dbReference type="GO" id="GO:0016020">
    <property type="term" value="C:membrane"/>
    <property type="evidence" value="ECO:0007669"/>
    <property type="project" value="InterPro"/>
</dbReference>
<feature type="domain" description="Porin" evidence="2">
    <location>
        <begin position="10"/>
        <end position="321"/>
    </location>
</feature>
<protein>
    <recommendedName>
        <fullName evidence="2">Porin domain-containing protein</fullName>
    </recommendedName>
</protein>
<evidence type="ECO:0000313" key="3">
    <source>
        <dbReference type="EMBL" id="GLK88738.1"/>
    </source>
</evidence>
<dbReference type="SUPFAM" id="SSF56935">
    <property type="entry name" value="Porins"/>
    <property type="match status" value="1"/>
</dbReference>
<keyword evidence="4" id="KW-1185">Reference proteome</keyword>
<gene>
    <name evidence="3" type="ORF">GCM10017655_18000</name>
</gene>
<feature type="chain" id="PRO_5040992240" description="Porin domain-containing protein" evidence="1">
    <location>
        <begin position="21"/>
        <end position="351"/>
    </location>
</feature>
<keyword evidence="1" id="KW-0732">Signal</keyword>
<name>A0A9W6NF89_9PSED</name>
<dbReference type="Proteomes" id="UP001143328">
    <property type="component" value="Unassembled WGS sequence"/>
</dbReference>
<accession>A0A9W6NF89</accession>
<evidence type="ECO:0000313" key="4">
    <source>
        <dbReference type="Proteomes" id="UP001143328"/>
    </source>
</evidence>
<proteinExistence type="predicted"/>
<dbReference type="Pfam" id="PF13609">
    <property type="entry name" value="Porin_4"/>
    <property type="match status" value="1"/>
</dbReference>
<dbReference type="InterPro" id="IPR033900">
    <property type="entry name" value="Gram_neg_porin_domain"/>
</dbReference>
<dbReference type="AlphaFoldDB" id="A0A9W6NF89"/>
<dbReference type="EMBL" id="BSFN01000004">
    <property type="protein sequence ID" value="GLK88738.1"/>
    <property type="molecule type" value="Genomic_DNA"/>
</dbReference>